<protein>
    <recommendedName>
        <fullName evidence="3">Reverse transcriptase domain-containing protein</fullName>
    </recommendedName>
</protein>
<organism evidence="1 2">
    <name type="scientific">Caenorhabditis japonica</name>
    <dbReference type="NCBI Taxonomy" id="281687"/>
    <lineage>
        <taxon>Eukaryota</taxon>
        <taxon>Metazoa</taxon>
        <taxon>Ecdysozoa</taxon>
        <taxon>Nematoda</taxon>
        <taxon>Chromadorea</taxon>
        <taxon>Rhabditida</taxon>
        <taxon>Rhabditina</taxon>
        <taxon>Rhabditomorpha</taxon>
        <taxon>Rhabditoidea</taxon>
        <taxon>Rhabditidae</taxon>
        <taxon>Peloderinae</taxon>
        <taxon>Caenorhabditis</taxon>
    </lineage>
</organism>
<dbReference type="AlphaFoldDB" id="A0A8R1IDT6"/>
<evidence type="ECO:0000313" key="2">
    <source>
        <dbReference type="Proteomes" id="UP000005237"/>
    </source>
</evidence>
<reference evidence="1" key="2">
    <citation type="submission" date="2022-06" db="UniProtKB">
        <authorList>
            <consortium name="EnsemblMetazoa"/>
        </authorList>
    </citation>
    <scope>IDENTIFICATION</scope>
    <source>
        <strain evidence="1">DF5081</strain>
    </source>
</reference>
<keyword evidence="2" id="KW-1185">Reference proteome</keyword>
<evidence type="ECO:0008006" key="3">
    <source>
        <dbReference type="Google" id="ProtNLM"/>
    </source>
</evidence>
<proteinExistence type="predicted"/>
<dbReference type="EnsemblMetazoa" id="CJA23052.1">
    <property type="protein sequence ID" value="CJA23052.1"/>
    <property type="gene ID" value="WBGene00178624"/>
</dbReference>
<dbReference type="Proteomes" id="UP000005237">
    <property type="component" value="Unassembled WGS sequence"/>
</dbReference>
<sequence>MELNIAPCKQDPVDHYLLSITSTQYSAYSSYTNYTTTITPFHKNVEVPITRGVRQGDPIVPNLLACLESVFSKLTWQHLRRDDHLPGIRMNGQNLTLLRFADDRMIQELVEMCEKLGLPINNKKTKVMRLCQQKLGQHNTTHASPVFQCATKFVG</sequence>
<name>A0A8R1IDT6_CAEJA</name>
<evidence type="ECO:0000313" key="1">
    <source>
        <dbReference type="EnsemblMetazoa" id="CJA23052.1"/>
    </source>
</evidence>
<reference evidence="2" key="1">
    <citation type="submission" date="2010-08" db="EMBL/GenBank/DDBJ databases">
        <authorList>
            <consortium name="Caenorhabditis japonica Sequencing Consortium"/>
            <person name="Wilson R.K."/>
        </authorList>
    </citation>
    <scope>NUCLEOTIDE SEQUENCE [LARGE SCALE GENOMIC DNA]</scope>
    <source>
        <strain evidence="2">DF5081</strain>
    </source>
</reference>
<accession>A0A8R1IDT6</accession>